<dbReference type="Gene3D" id="3.40.1350.10">
    <property type="match status" value="1"/>
</dbReference>
<dbReference type="GO" id="GO:0009307">
    <property type="term" value="P:DNA restriction-modification system"/>
    <property type="evidence" value="ECO:0007669"/>
    <property type="project" value="InterPro"/>
</dbReference>
<evidence type="ECO:0000313" key="3">
    <source>
        <dbReference type="Proteomes" id="UP000076447"/>
    </source>
</evidence>
<organism evidence="2 3">
    <name type="scientific">Oerskovia enterophila</name>
    <dbReference type="NCBI Taxonomy" id="43678"/>
    <lineage>
        <taxon>Bacteria</taxon>
        <taxon>Bacillati</taxon>
        <taxon>Actinomycetota</taxon>
        <taxon>Actinomycetes</taxon>
        <taxon>Micrococcales</taxon>
        <taxon>Cellulomonadaceae</taxon>
        <taxon>Oerskovia</taxon>
    </lineage>
</organism>
<dbReference type="EMBL" id="LRIE01000065">
    <property type="protein sequence ID" value="KZM35794.1"/>
    <property type="molecule type" value="Genomic_DNA"/>
</dbReference>
<comment type="caution">
    <text evidence="2">The sequence shown here is derived from an EMBL/GenBank/DDBJ whole genome shotgun (WGS) entry which is preliminary data.</text>
</comment>
<dbReference type="OrthoDB" id="4078759at2"/>
<dbReference type="GO" id="GO:0003677">
    <property type="term" value="F:DNA binding"/>
    <property type="evidence" value="ECO:0007669"/>
    <property type="project" value="InterPro"/>
</dbReference>
<accession>A0A163RXD0</accession>
<name>A0A163RXD0_9CELL</name>
<evidence type="ECO:0000313" key="2">
    <source>
        <dbReference type="EMBL" id="KZM35794.1"/>
    </source>
</evidence>
<dbReference type="Proteomes" id="UP000076447">
    <property type="component" value="Unassembled WGS sequence"/>
</dbReference>
<sequence>MRQSGIVTRMADWFDYQEEVAEFFRSLGLDAKTNVTIPGVRTDHDIDVVVSGRSVAFEFRWLVECKSWKARIPKEKVLALRMIVDDTGSERGVLMAEKGYQAGALQAARSANIELTSLADLKETLSHEIGIMKVKSILPRVRSCQGRYWALDKAFRIEHDLRPDVGDPWGFRSTAVLTSVESAAQSALLNGFPVVYGRLALAIAAMADHDLGAVDDSSLLSIHGSNELFEILNSELREVEMRLDLAEQAGGTAT</sequence>
<dbReference type="InterPro" id="IPR007560">
    <property type="entry name" value="Restrct_endonuc_IV_Mrr"/>
</dbReference>
<proteinExistence type="predicted"/>
<dbReference type="PANTHER" id="PTHR30015">
    <property type="entry name" value="MRR RESTRICTION SYSTEM PROTEIN"/>
    <property type="match status" value="1"/>
</dbReference>
<gene>
    <name evidence="2" type="ORF">OJAG_14950</name>
</gene>
<dbReference type="PATRIC" id="fig|43678.3.peg.1564"/>
<protein>
    <submittedName>
        <fullName evidence="2">Restriction endonuclease</fullName>
    </submittedName>
</protein>
<evidence type="ECO:0000259" key="1">
    <source>
        <dbReference type="Pfam" id="PF04471"/>
    </source>
</evidence>
<feature type="domain" description="Restriction endonuclease type IV Mrr" evidence="1">
    <location>
        <begin position="11"/>
        <end position="123"/>
    </location>
</feature>
<dbReference type="InterPro" id="IPR011856">
    <property type="entry name" value="tRNA_endonuc-like_dom_sf"/>
</dbReference>
<dbReference type="GO" id="GO:0015666">
    <property type="term" value="F:restriction endodeoxyribonuclease activity"/>
    <property type="evidence" value="ECO:0007669"/>
    <property type="project" value="TreeGrafter"/>
</dbReference>
<dbReference type="SUPFAM" id="SSF52980">
    <property type="entry name" value="Restriction endonuclease-like"/>
    <property type="match status" value="1"/>
</dbReference>
<dbReference type="Pfam" id="PF04471">
    <property type="entry name" value="Mrr_cat"/>
    <property type="match status" value="1"/>
</dbReference>
<dbReference type="AlphaFoldDB" id="A0A163RXD0"/>
<reference evidence="2 3" key="1">
    <citation type="submission" date="2016-01" db="EMBL/GenBank/DDBJ databases">
        <title>Genome sequence of Oerskovia enterophila VJag, an agar and cellulose degrading bacterium.</title>
        <authorList>
            <person name="Poehlein A."/>
            <person name="Jag V."/>
            <person name="Bengelsdorf F."/>
            <person name="Duerre P."/>
            <person name="Daniel R."/>
        </authorList>
    </citation>
    <scope>NUCLEOTIDE SEQUENCE [LARGE SCALE GENOMIC DNA]</scope>
    <source>
        <strain evidence="2 3">VJag</strain>
    </source>
</reference>
<dbReference type="InterPro" id="IPR052906">
    <property type="entry name" value="Type_IV_Methyl-Rstrct_Enzyme"/>
</dbReference>
<keyword evidence="2" id="KW-0255">Endonuclease</keyword>
<dbReference type="InterPro" id="IPR011335">
    <property type="entry name" value="Restrct_endonuc-II-like"/>
</dbReference>
<keyword evidence="2" id="KW-0378">Hydrolase</keyword>
<keyword evidence="2" id="KW-0540">Nuclease</keyword>
<dbReference type="STRING" id="43678.OJAG_14950"/>
<dbReference type="PANTHER" id="PTHR30015:SF7">
    <property type="entry name" value="TYPE IV METHYL-DIRECTED RESTRICTION ENZYME ECOKMRR"/>
    <property type="match status" value="1"/>
</dbReference>